<dbReference type="PANTHER" id="PTHR38588:SF1">
    <property type="entry name" value="BLL0334 PROTEIN"/>
    <property type="match status" value="1"/>
</dbReference>
<protein>
    <recommendedName>
        <fullName evidence="5">Carbon monoxide dehydrogenase subunit G</fullName>
    </recommendedName>
</protein>
<feature type="transmembrane region" description="Helical" evidence="2">
    <location>
        <begin position="204"/>
        <end position="224"/>
    </location>
</feature>
<comment type="caution">
    <text evidence="3">The sequence shown here is derived from an EMBL/GenBank/DDBJ whole genome shotgun (WGS) entry which is preliminary data.</text>
</comment>
<accession>A0A420WQ90</accession>
<dbReference type="InterPro" id="IPR010419">
    <property type="entry name" value="CO_DH_gsu"/>
</dbReference>
<dbReference type="EMBL" id="RBIG01000001">
    <property type="protein sequence ID" value="RKQ73160.1"/>
    <property type="molecule type" value="Genomic_DNA"/>
</dbReference>
<dbReference type="Pfam" id="PF06240">
    <property type="entry name" value="COXG"/>
    <property type="match status" value="1"/>
</dbReference>
<evidence type="ECO:0000256" key="2">
    <source>
        <dbReference type="SAM" id="Phobius"/>
    </source>
</evidence>
<evidence type="ECO:0000256" key="1">
    <source>
        <dbReference type="SAM" id="MobiDB-lite"/>
    </source>
</evidence>
<evidence type="ECO:0000313" key="3">
    <source>
        <dbReference type="EMBL" id="RKQ73160.1"/>
    </source>
</evidence>
<proteinExistence type="predicted"/>
<dbReference type="OrthoDB" id="9787428at2"/>
<dbReference type="PANTHER" id="PTHR38588">
    <property type="entry name" value="BLL0334 PROTEIN"/>
    <property type="match status" value="1"/>
</dbReference>
<feature type="compositionally biased region" description="Low complexity" evidence="1">
    <location>
        <begin position="152"/>
        <end position="167"/>
    </location>
</feature>
<keyword evidence="2" id="KW-0472">Membrane</keyword>
<evidence type="ECO:0000313" key="4">
    <source>
        <dbReference type="Proteomes" id="UP000277424"/>
    </source>
</evidence>
<evidence type="ECO:0008006" key="5">
    <source>
        <dbReference type="Google" id="ProtNLM"/>
    </source>
</evidence>
<dbReference type="Gene3D" id="3.30.530.20">
    <property type="match status" value="1"/>
</dbReference>
<name>A0A420WQ90_9PROT</name>
<keyword evidence="2" id="KW-1133">Transmembrane helix</keyword>
<dbReference type="SUPFAM" id="SSF55961">
    <property type="entry name" value="Bet v1-like"/>
    <property type="match status" value="1"/>
</dbReference>
<gene>
    <name evidence="3" type="ORF">BCL74_0939</name>
</gene>
<organism evidence="3 4">
    <name type="scientific">Oceanibaculum indicum</name>
    <dbReference type="NCBI Taxonomy" id="526216"/>
    <lineage>
        <taxon>Bacteria</taxon>
        <taxon>Pseudomonadati</taxon>
        <taxon>Pseudomonadota</taxon>
        <taxon>Alphaproteobacteria</taxon>
        <taxon>Rhodospirillales</taxon>
        <taxon>Oceanibaculaceae</taxon>
        <taxon>Oceanibaculum</taxon>
    </lineage>
</organism>
<dbReference type="RefSeq" id="WP_121217929.1">
    <property type="nucleotide sequence ID" value="NZ_RBIG01000001.1"/>
</dbReference>
<dbReference type="CDD" id="cd05018">
    <property type="entry name" value="CoxG"/>
    <property type="match status" value="1"/>
</dbReference>
<feature type="region of interest" description="Disordered" evidence="1">
    <location>
        <begin position="152"/>
        <end position="197"/>
    </location>
</feature>
<keyword evidence="2" id="KW-0812">Transmembrane</keyword>
<dbReference type="Proteomes" id="UP000277424">
    <property type="component" value="Unassembled WGS sequence"/>
</dbReference>
<reference evidence="3 4" key="1">
    <citation type="submission" date="2018-10" db="EMBL/GenBank/DDBJ databases">
        <title>Comparative analysis of microorganisms from saline springs in Andes Mountain Range, Colombia.</title>
        <authorList>
            <person name="Rubin E."/>
        </authorList>
    </citation>
    <scope>NUCLEOTIDE SEQUENCE [LARGE SCALE GENOMIC DNA]</scope>
    <source>
        <strain evidence="3 4">USBA 36</strain>
    </source>
</reference>
<dbReference type="InterPro" id="IPR023393">
    <property type="entry name" value="START-like_dom_sf"/>
</dbReference>
<dbReference type="AlphaFoldDB" id="A0A420WQ90"/>
<sequence>MELTGEQRIPAPRQKVWEALNDPDILGQAIPGCQSIEKQGDDKFAAKVKAKVGPVSATFGGEVTLSELNPPESYTISGEGKGGAAGFAKGGAKVRLEEDGPDGTILHYTVTANVGGKLAQIGSRLIDSTAKKLSGEFFEKFSEIVAGPAPAETAAPAAPAPAAEPVAAPAPAPAAAPQPAMADHGHDHSHAPAATPVPSYEHGVPPMILVSLVAAIIALAAFFAG</sequence>